<organism evidence="2 3">
    <name type="scientific">Brevifollis gellanilyticus</name>
    <dbReference type="NCBI Taxonomy" id="748831"/>
    <lineage>
        <taxon>Bacteria</taxon>
        <taxon>Pseudomonadati</taxon>
        <taxon>Verrucomicrobiota</taxon>
        <taxon>Verrucomicrobiia</taxon>
        <taxon>Verrucomicrobiales</taxon>
        <taxon>Verrucomicrobiaceae</taxon>
    </lineage>
</organism>
<dbReference type="InterPro" id="IPR011990">
    <property type="entry name" value="TPR-like_helical_dom_sf"/>
</dbReference>
<evidence type="ECO:0000256" key="1">
    <source>
        <dbReference type="SAM" id="Phobius"/>
    </source>
</evidence>
<name>A0A512MF29_9BACT</name>
<evidence type="ECO:0000313" key="3">
    <source>
        <dbReference type="Proteomes" id="UP000321577"/>
    </source>
</evidence>
<keyword evidence="1" id="KW-0812">Transmembrane</keyword>
<protein>
    <recommendedName>
        <fullName evidence="4">Tetratricopeptide repeat protein</fullName>
    </recommendedName>
</protein>
<keyword evidence="1" id="KW-1133">Transmembrane helix</keyword>
<dbReference type="EMBL" id="BKAG01000047">
    <property type="protein sequence ID" value="GEP45350.1"/>
    <property type="molecule type" value="Genomic_DNA"/>
</dbReference>
<comment type="caution">
    <text evidence="2">The sequence shown here is derived from an EMBL/GenBank/DDBJ whole genome shotgun (WGS) entry which is preliminary data.</text>
</comment>
<dbReference type="OrthoDB" id="175654at2"/>
<evidence type="ECO:0008006" key="4">
    <source>
        <dbReference type="Google" id="ProtNLM"/>
    </source>
</evidence>
<reference evidence="2 3" key="1">
    <citation type="submission" date="2019-07" db="EMBL/GenBank/DDBJ databases">
        <title>Whole genome shotgun sequence of Brevifollis gellanilyticus NBRC 108608.</title>
        <authorList>
            <person name="Hosoyama A."/>
            <person name="Uohara A."/>
            <person name="Ohji S."/>
            <person name="Ichikawa N."/>
        </authorList>
    </citation>
    <scope>NUCLEOTIDE SEQUENCE [LARGE SCALE GENOMIC DNA]</scope>
    <source>
        <strain evidence="2 3">NBRC 108608</strain>
    </source>
</reference>
<dbReference type="RefSeq" id="WP_146854164.1">
    <property type="nucleotide sequence ID" value="NZ_BKAG01000047.1"/>
</dbReference>
<evidence type="ECO:0000313" key="2">
    <source>
        <dbReference type="EMBL" id="GEP45350.1"/>
    </source>
</evidence>
<proteinExistence type="predicted"/>
<dbReference type="Proteomes" id="UP000321577">
    <property type="component" value="Unassembled WGS sequence"/>
</dbReference>
<sequence length="613" mass="69742">MLTSQNIDPSQAGKPKPFILLRPFIAAWQWLVPPTQAHRDRQSTTARIVAISLLVGICGTAIVLGFIYARPMHDKYQDWQANKLYDEARELVNDGQGMQAFQKVQQAVKLSPENARVVRMNAEILTLAKRPEALHYLDQLDRIGATKVDDKVLRVHALMNLQRPKEASELLEDMLNKQMPTDMMMKLAENVWGKSQKDEMLAKSMRNYAASHPEDREHALRLARVEILSGKTLEHSSGLRRAWSVAEGQDDELSLRALELLDSAPDMPPDETKKLIDRLRTHPKGDGWHLVAALRRQVKLEPLRRDELILEAVQTARGRKREDLVPIIRWLVEPPQNESLKVLALVPESEAVAYKPLLDNYLTALTVLQRHADLERLVESPQVSGILSHTELSFYRAHLAYVTEKSPEETRSTLIVAKSACDVEHRSDLLQRIARYAEERGHFDIAEEAFRSVSRDPKQERVGYDGLIRMTRSNGNTEGLIAASAEAVRRWPDDSQYQEDFLYANLLAGRDIELALNQVHKLYEMQPKDYQRRLMVALACWRLKDMNTATLFLNEMDLSNNHLTPGQQAVYAAIARDSTAENASDVAKIVLKDIDPRARMLPEERACYTKAAR</sequence>
<dbReference type="AlphaFoldDB" id="A0A512MF29"/>
<accession>A0A512MF29</accession>
<dbReference type="Gene3D" id="1.25.40.10">
    <property type="entry name" value="Tetratricopeptide repeat domain"/>
    <property type="match status" value="2"/>
</dbReference>
<keyword evidence="3" id="KW-1185">Reference proteome</keyword>
<dbReference type="SUPFAM" id="SSF48452">
    <property type="entry name" value="TPR-like"/>
    <property type="match status" value="1"/>
</dbReference>
<gene>
    <name evidence="2" type="ORF">BGE01nite_46410</name>
</gene>
<feature type="transmembrane region" description="Helical" evidence="1">
    <location>
        <begin position="48"/>
        <end position="69"/>
    </location>
</feature>
<keyword evidence="1" id="KW-0472">Membrane</keyword>